<reference evidence="2" key="1">
    <citation type="submission" date="2023-07" db="EMBL/GenBank/DDBJ databases">
        <title>Genomic Encyclopedia of Type Strains, Phase IV (KMG-IV): sequencing the most valuable type-strain genomes for metagenomic binning, comparative biology and taxonomic classification.</title>
        <authorList>
            <person name="Goeker M."/>
        </authorList>
    </citation>
    <scope>NUCLEOTIDE SEQUENCE [LARGE SCALE GENOMIC DNA]</scope>
    <source>
        <strain evidence="2">JSM 076093</strain>
    </source>
</reference>
<feature type="compositionally biased region" description="Low complexity" evidence="1">
    <location>
        <begin position="31"/>
        <end position="47"/>
    </location>
</feature>
<evidence type="ECO:0008006" key="4">
    <source>
        <dbReference type="Google" id="ProtNLM"/>
    </source>
</evidence>
<accession>A0ABU0K024</accession>
<comment type="caution">
    <text evidence="2">The sequence shown here is derived from an EMBL/GenBank/DDBJ whole genome shotgun (WGS) entry which is preliminary data.</text>
</comment>
<dbReference type="EMBL" id="JAUSWM010000002">
    <property type="protein sequence ID" value="MDQ0482700.1"/>
    <property type="molecule type" value="Genomic_DNA"/>
</dbReference>
<sequence length="261" mass="29122">MKKVVFILAVIGCIALVGAGKVHWDEKIEQSVQPVSAEEESSSASESGKLIEQPISNDELKGLLANFPEQLQEKMMSSNEPISVVMMGSESFGTKESGLQSIVEEGLASSYWDGAFTVEQLTFKKETTETIVEEELYKDVIDNKPDVVLLEAFTLNDNGNVTIEEGHENISTIISKLRESIPGVSIILMPSNPIANPQYYSFQINALEKYAEAKDLVYLDHWQEWPSVDGEKIKDFVKDYRPNDRGFEVWGDAIVNYMSGK</sequence>
<dbReference type="Gene3D" id="3.40.50.1110">
    <property type="entry name" value="SGNH hydrolase"/>
    <property type="match status" value="1"/>
</dbReference>
<evidence type="ECO:0000256" key="1">
    <source>
        <dbReference type="SAM" id="MobiDB-lite"/>
    </source>
</evidence>
<evidence type="ECO:0000313" key="3">
    <source>
        <dbReference type="Proteomes" id="UP001226720"/>
    </source>
</evidence>
<proteinExistence type="predicted"/>
<name>A0ABU0K024_9BACL</name>
<dbReference type="RefSeq" id="WP_301550466.1">
    <property type="nucleotide sequence ID" value="NZ_JAQRMZ010000001.1"/>
</dbReference>
<feature type="region of interest" description="Disordered" evidence="1">
    <location>
        <begin position="31"/>
        <end position="51"/>
    </location>
</feature>
<evidence type="ECO:0000313" key="2">
    <source>
        <dbReference type="EMBL" id="MDQ0482700.1"/>
    </source>
</evidence>
<gene>
    <name evidence="2" type="ORF">QO000_001669</name>
</gene>
<dbReference type="GeneID" id="301325715"/>
<dbReference type="Proteomes" id="UP001226720">
    <property type="component" value="Unassembled WGS sequence"/>
</dbReference>
<keyword evidence="3" id="KW-1185">Reference proteome</keyword>
<dbReference type="SUPFAM" id="SSF52266">
    <property type="entry name" value="SGNH hydrolase"/>
    <property type="match status" value="1"/>
</dbReference>
<organism evidence="2 3">
    <name type="scientific">Guptibacillus hwajinpoensis</name>
    <dbReference type="NCBI Taxonomy" id="208199"/>
    <lineage>
        <taxon>Bacteria</taxon>
        <taxon>Bacillati</taxon>
        <taxon>Bacillota</taxon>
        <taxon>Bacilli</taxon>
        <taxon>Bacillales</taxon>
        <taxon>Guptibacillaceae</taxon>
        <taxon>Guptibacillus</taxon>
    </lineage>
</organism>
<protein>
    <recommendedName>
        <fullName evidence="4">SGNH/GDSL hydrolase family protein</fullName>
    </recommendedName>
</protein>
<dbReference type="InterPro" id="IPR036514">
    <property type="entry name" value="SGNH_hydro_sf"/>
</dbReference>